<name>A0A087U6V0_STEMI</name>
<evidence type="ECO:0000256" key="6">
    <source>
        <dbReference type="ARBA" id="ARBA00022676"/>
    </source>
</evidence>
<dbReference type="STRING" id="407821.A0A087U6V0"/>
<evidence type="ECO:0000256" key="8">
    <source>
        <dbReference type="ARBA" id="ARBA00022692"/>
    </source>
</evidence>
<dbReference type="GO" id="GO:0006024">
    <property type="term" value="P:glycosaminoglycan biosynthetic process"/>
    <property type="evidence" value="ECO:0007669"/>
    <property type="project" value="UniProtKB-ARBA"/>
</dbReference>
<keyword evidence="12 15" id="KW-0472">Membrane</keyword>
<dbReference type="GO" id="GO:0006493">
    <property type="term" value="P:protein O-linked glycosylation"/>
    <property type="evidence" value="ECO:0007669"/>
    <property type="project" value="TreeGrafter"/>
</dbReference>
<dbReference type="FunFam" id="3.90.550.50:FF:000018">
    <property type="entry name" value="Hexosyltransferase"/>
    <property type="match status" value="1"/>
</dbReference>
<dbReference type="InterPro" id="IPR002659">
    <property type="entry name" value="Glyco_trans_31"/>
</dbReference>
<dbReference type="OrthoDB" id="1158011at2759"/>
<keyword evidence="10 15" id="KW-1133">Transmembrane helix</keyword>
<evidence type="ECO:0000256" key="3">
    <source>
        <dbReference type="ARBA" id="ARBA00004840"/>
    </source>
</evidence>
<evidence type="ECO:0000256" key="12">
    <source>
        <dbReference type="ARBA" id="ARBA00023136"/>
    </source>
</evidence>
<protein>
    <recommendedName>
        <fullName evidence="15">Hexosyltransferase</fullName>
        <ecNumber evidence="15">2.4.1.-</ecNumber>
    </recommendedName>
</protein>
<comment type="similarity">
    <text evidence="5 15">Belongs to the glycosyltransferase 31 family.</text>
</comment>
<sequence length="336" mass="39056">MRITLRSCVPERCFGKSIFFYCFCAGIFSVGFFLGALQTSGWCNDKYAMDHVHRTIKADISNKQISAYLIVIIFSSPKNYEKRLVIRKTWLLTGGNHRILHFFVIGTASLNSEQKYDLKNELKEYNDLLLLDSVNDSFSKLSEKLREVFRWLDSKAHYTFVLKVDDDSFVRLNALYAAMTKQPQEKLYWGFFDGQSYVKLKGKWAEKDWFLCNHYLPYALGGGYVLSADLVHYIVLVSDLLSLYKNEDVSLGTWLAPFEIKRLHDPLFDTEFRSRGCFNSYLVTHKQTPSMMIEKYNNIAKSGKLCSSEYRTRNSFVYNWNVLPSQCCIRNDTNVP</sequence>
<gene>
    <name evidence="16" type="ORF">X975_17627</name>
</gene>
<evidence type="ECO:0000256" key="9">
    <source>
        <dbReference type="ARBA" id="ARBA00022968"/>
    </source>
</evidence>
<dbReference type="OMA" id="HVYRWHD"/>
<dbReference type="GO" id="GO:0047220">
    <property type="term" value="F:galactosylxylosylprotein 3-beta-galactosyltransferase activity"/>
    <property type="evidence" value="ECO:0007669"/>
    <property type="project" value="UniProtKB-ARBA"/>
</dbReference>
<comment type="cofactor">
    <cofactor evidence="1">
        <name>Mn(2+)</name>
        <dbReference type="ChEBI" id="CHEBI:29035"/>
    </cofactor>
</comment>
<evidence type="ECO:0000256" key="5">
    <source>
        <dbReference type="ARBA" id="ARBA00008661"/>
    </source>
</evidence>
<evidence type="ECO:0000256" key="10">
    <source>
        <dbReference type="ARBA" id="ARBA00022989"/>
    </source>
</evidence>
<evidence type="ECO:0000256" key="14">
    <source>
        <dbReference type="ARBA" id="ARBA00023211"/>
    </source>
</evidence>
<keyword evidence="8 15" id="KW-0812">Transmembrane</keyword>
<dbReference type="Proteomes" id="UP000054359">
    <property type="component" value="Unassembled WGS sequence"/>
</dbReference>
<keyword evidence="13" id="KW-0325">Glycoprotein</keyword>
<dbReference type="GO" id="GO:0000139">
    <property type="term" value="C:Golgi membrane"/>
    <property type="evidence" value="ECO:0007669"/>
    <property type="project" value="UniProtKB-SubCell"/>
</dbReference>
<evidence type="ECO:0000313" key="17">
    <source>
        <dbReference type="Proteomes" id="UP000054359"/>
    </source>
</evidence>
<organism evidence="16 17">
    <name type="scientific">Stegodyphus mimosarum</name>
    <name type="common">African social velvet spider</name>
    <dbReference type="NCBI Taxonomy" id="407821"/>
    <lineage>
        <taxon>Eukaryota</taxon>
        <taxon>Metazoa</taxon>
        <taxon>Ecdysozoa</taxon>
        <taxon>Arthropoda</taxon>
        <taxon>Chelicerata</taxon>
        <taxon>Arachnida</taxon>
        <taxon>Araneae</taxon>
        <taxon>Araneomorphae</taxon>
        <taxon>Entelegynae</taxon>
        <taxon>Eresoidea</taxon>
        <taxon>Eresidae</taxon>
        <taxon>Stegodyphus</taxon>
    </lineage>
</organism>
<evidence type="ECO:0000256" key="2">
    <source>
        <dbReference type="ARBA" id="ARBA00004323"/>
    </source>
</evidence>
<dbReference type="PANTHER" id="PTHR11214">
    <property type="entry name" value="BETA-1,3-N-ACETYLGLUCOSAMINYLTRANSFERASE"/>
    <property type="match status" value="1"/>
</dbReference>
<evidence type="ECO:0000256" key="1">
    <source>
        <dbReference type="ARBA" id="ARBA00001936"/>
    </source>
</evidence>
<comment type="pathway">
    <text evidence="4">Glycan metabolism; heparan sulfate biosynthesis.</text>
</comment>
<proteinExistence type="inferred from homology"/>
<evidence type="ECO:0000313" key="16">
    <source>
        <dbReference type="EMBL" id="KFM73089.1"/>
    </source>
</evidence>
<keyword evidence="7 16" id="KW-0808">Transferase</keyword>
<keyword evidence="11 15" id="KW-0333">Golgi apparatus</keyword>
<evidence type="ECO:0000256" key="11">
    <source>
        <dbReference type="ARBA" id="ARBA00023034"/>
    </source>
</evidence>
<keyword evidence="6 15" id="KW-0328">Glycosyltransferase</keyword>
<dbReference type="PANTHER" id="PTHR11214:SF3">
    <property type="entry name" value="BETA-1,3-GALACTOSYLTRANSFERASE 6"/>
    <property type="match status" value="1"/>
</dbReference>
<keyword evidence="14" id="KW-0464">Manganese</keyword>
<comment type="subcellular location">
    <subcellularLocation>
        <location evidence="2 15">Golgi apparatus membrane</location>
        <topology evidence="2 15">Single-pass type II membrane protein</topology>
    </subcellularLocation>
</comment>
<feature type="transmembrane region" description="Helical" evidence="15">
    <location>
        <begin position="18"/>
        <end position="37"/>
    </location>
</feature>
<evidence type="ECO:0000256" key="15">
    <source>
        <dbReference type="RuleBase" id="RU363063"/>
    </source>
</evidence>
<reference evidence="16 17" key="1">
    <citation type="submission" date="2013-11" db="EMBL/GenBank/DDBJ databases">
        <title>Genome sequencing of Stegodyphus mimosarum.</title>
        <authorList>
            <person name="Bechsgaard J."/>
        </authorList>
    </citation>
    <scope>NUCLEOTIDE SEQUENCE [LARGE SCALE GENOMIC DNA]</scope>
</reference>
<dbReference type="EC" id="2.4.1.-" evidence="15"/>
<evidence type="ECO:0000256" key="4">
    <source>
        <dbReference type="ARBA" id="ARBA00005093"/>
    </source>
</evidence>
<dbReference type="AlphaFoldDB" id="A0A087U6V0"/>
<keyword evidence="17" id="KW-1185">Reference proteome</keyword>
<evidence type="ECO:0000256" key="13">
    <source>
        <dbReference type="ARBA" id="ARBA00023180"/>
    </source>
</evidence>
<dbReference type="Pfam" id="PF01762">
    <property type="entry name" value="Galactosyl_T"/>
    <property type="match status" value="1"/>
</dbReference>
<keyword evidence="9 15" id="KW-0735">Signal-anchor</keyword>
<dbReference type="EMBL" id="KK118485">
    <property type="protein sequence ID" value="KFM73089.1"/>
    <property type="molecule type" value="Genomic_DNA"/>
</dbReference>
<comment type="pathway">
    <text evidence="3">Glycan metabolism; chondroitin sulfate biosynthesis.</text>
</comment>
<evidence type="ECO:0000256" key="7">
    <source>
        <dbReference type="ARBA" id="ARBA00022679"/>
    </source>
</evidence>
<dbReference type="Gene3D" id="3.90.550.50">
    <property type="match status" value="1"/>
</dbReference>
<accession>A0A087U6V0</accession>
<feature type="non-terminal residue" evidence="16">
    <location>
        <position position="336"/>
    </location>
</feature>